<gene>
    <name evidence="1" type="ORF">CYNAS_LOCUS9025</name>
</gene>
<reference evidence="1" key="1">
    <citation type="submission" date="2023-07" db="EMBL/GenBank/DDBJ databases">
        <authorList>
            <consortium name="CYATHOMIX"/>
        </authorList>
    </citation>
    <scope>NUCLEOTIDE SEQUENCE</scope>
    <source>
        <strain evidence="1">N/A</strain>
    </source>
</reference>
<evidence type="ECO:0000313" key="2">
    <source>
        <dbReference type="Proteomes" id="UP001176961"/>
    </source>
</evidence>
<protein>
    <submittedName>
        <fullName evidence="1">Uncharacterized protein</fullName>
    </submittedName>
</protein>
<keyword evidence="2" id="KW-1185">Reference proteome</keyword>
<proteinExistence type="predicted"/>
<dbReference type="AlphaFoldDB" id="A0AA36GRV7"/>
<organism evidence="1 2">
    <name type="scientific">Cylicocyclus nassatus</name>
    <name type="common">Nematode worm</name>
    <dbReference type="NCBI Taxonomy" id="53992"/>
    <lineage>
        <taxon>Eukaryota</taxon>
        <taxon>Metazoa</taxon>
        <taxon>Ecdysozoa</taxon>
        <taxon>Nematoda</taxon>
        <taxon>Chromadorea</taxon>
        <taxon>Rhabditida</taxon>
        <taxon>Rhabditina</taxon>
        <taxon>Rhabditomorpha</taxon>
        <taxon>Strongyloidea</taxon>
        <taxon>Strongylidae</taxon>
        <taxon>Cylicocyclus</taxon>
    </lineage>
</organism>
<sequence length="108" mass="12754">MLELLCHGEMFPSCNEQDDRINLSLNALIMYYWKKKYEDEYDQQLESVCILIELAKLVATTGYKPTPGRYQHYVIKLREHYTECVLKLNQNVNIVHNRTLQDTNGEGR</sequence>
<accession>A0AA36GRV7</accession>
<comment type="caution">
    <text evidence="1">The sequence shown here is derived from an EMBL/GenBank/DDBJ whole genome shotgun (WGS) entry which is preliminary data.</text>
</comment>
<dbReference type="Proteomes" id="UP001176961">
    <property type="component" value="Unassembled WGS sequence"/>
</dbReference>
<dbReference type="EMBL" id="CATQJL010000223">
    <property type="protein sequence ID" value="CAJ0597042.1"/>
    <property type="molecule type" value="Genomic_DNA"/>
</dbReference>
<name>A0AA36GRV7_CYLNA</name>
<evidence type="ECO:0000313" key="1">
    <source>
        <dbReference type="EMBL" id="CAJ0597042.1"/>
    </source>
</evidence>